<keyword evidence="8" id="KW-0807">Transducer</keyword>
<dbReference type="GO" id="GO:0007214">
    <property type="term" value="P:gamma-aminobutyric acid signaling pathway"/>
    <property type="evidence" value="ECO:0007669"/>
    <property type="project" value="TreeGrafter"/>
</dbReference>
<proteinExistence type="predicted"/>
<evidence type="ECO:0000256" key="7">
    <source>
        <dbReference type="ARBA" id="ARBA00023180"/>
    </source>
</evidence>
<dbReference type="PANTHER" id="PTHR10519">
    <property type="entry name" value="GABA-B RECEPTOR"/>
    <property type="match status" value="1"/>
</dbReference>
<reference evidence="10" key="2">
    <citation type="submission" date="2022-10" db="EMBL/GenBank/DDBJ databases">
        <authorList>
            <consortium name="ENA_rothamsted_submissions"/>
            <consortium name="culmorum"/>
            <person name="King R."/>
        </authorList>
    </citation>
    <scope>NUCLEOTIDE SEQUENCE</scope>
</reference>
<name>A0A9P0GVN7_PHACE</name>
<dbReference type="FunFam" id="3.40.50.2300:FF:000379">
    <property type="entry name" value="Gamma-aminobutyric acid B receptor"/>
    <property type="match status" value="1"/>
</dbReference>
<comment type="subcellular location">
    <subcellularLocation>
        <location evidence="1">Membrane</location>
    </subcellularLocation>
</comment>
<accession>A0A9P0GVN7</accession>
<keyword evidence="5" id="KW-0472">Membrane</keyword>
<dbReference type="Pfam" id="PF01094">
    <property type="entry name" value="ANF_receptor"/>
    <property type="match status" value="1"/>
</dbReference>
<evidence type="ECO:0000259" key="9">
    <source>
        <dbReference type="Pfam" id="PF01094"/>
    </source>
</evidence>
<dbReference type="OrthoDB" id="17569at2759"/>
<organism evidence="10 11">
    <name type="scientific">Phaedon cochleariae</name>
    <name type="common">Mustard beetle</name>
    <dbReference type="NCBI Taxonomy" id="80249"/>
    <lineage>
        <taxon>Eukaryota</taxon>
        <taxon>Metazoa</taxon>
        <taxon>Ecdysozoa</taxon>
        <taxon>Arthropoda</taxon>
        <taxon>Hexapoda</taxon>
        <taxon>Insecta</taxon>
        <taxon>Pterygota</taxon>
        <taxon>Neoptera</taxon>
        <taxon>Endopterygota</taxon>
        <taxon>Coleoptera</taxon>
        <taxon>Polyphaga</taxon>
        <taxon>Cucujiformia</taxon>
        <taxon>Chrysomeloidea</taxon>
        <taxon>Chrysomelidae</taxon>
        <taxon>Chrysomelinae</taxon>
        <taxon>Chrysomelini</taxon>
        <taxon>Phaedon</taxon>
    </lineage>
</organism>
<evidence type="ECO:0000256" key="1">
    <source>
        <dbReference type="ARBA" id="ARBA00004370"/>
    </source>
</evidence>
<dbReference type="EMBL" id="OU896712">
    <property type="protein sequence ID" value="CAH1173949.1"/>
    <property type="molecule type" value="Genomic_DNA"/>
</dbReference>
<gene>
    <name evidence="10" type="ORF">PHAECO_LOCUS10466</name>
</gene>
<dbReference type="PANTHER" id="PTHR10519:SF77">
    <property type="entry name" value="GAMMA-AMINOBUTYRIC ACID TYPE B RECEPTOR SUBUNIT 1"/>
    <property type="match status" value="1"/>
</dbReference>
<reference evidence="10" key="1">
    <citation type="submission" date="2022-01" db="EMBL/GenBank/DDBJ databases">
        <authorList>
            <person name="King R."/>
        </authorList>
    </citation>
    <scope>NUCLEOTIDE SEQUENCE</scope>
</reference>
<dbReference type="Gene3D" id="3.40.50.2300">
    <property type="match status" value="2"/>
</dbReference>
<dbReference type="GO" id="GO:0004965">
    <property type="term" value="F:G protein-coupled GABA receptor activity"/>
    <property type="evidence" value="ECO:0007669"/>
    <property type="project" value="InterPro"/>
</dbReference>
<keyword evidence="6" id="KW-0675">Receptor</keyword>
<evidence type="ECO:0000256" key="4">
    <source>
        <dbReference type="ARBA" id="ARBA00023040"/>
    </source>
</evidence>
<keyword evidence="4" id="KW-0297">G-protein coupled receptor</keyword>
<keyword evidence="2" id="KW-0812">Transmembrane</keyword>
<evidence type="ECO:0000256" key="3">
    <source>
        <dbReference type="ARBA" id="ARBA00022989"/>
    </source>
</evidence>
<dbReference type="SUPFAM" id="SSF53822">
    <property type="entry name" value="Periplasmic binding protein-like I"/>
    <property type="match status" value="1"/>
</dbReference>
<evidence type="ECO:0000256" key="2">
    <source>
        <dbReference type="ARBA" id="ARBA00022692"/>
    </source>
</evidence>
<dbReference type="AlphaFoldDB" id="A0A9P0GVN7"/>
<evidence type="ECO:0000313" key="11">
    <source>
        <dbReference type="Proteomes" id="UP001153737"/>
    </source>
</evidence>
<evidence type="ECO:0000256" key="5">
    <source>
        <dbReference type="ARBA" id="ARBA00023136"/>
    </source>
</evidence>
<evidence type="ECO:0000256" key="6">
    <source>
        <dbReference type="ARBA" id="ARBA00023170"/>
    </source>
</evidence>
<protein>
    <recommendedName>
        <fullName evidence="9">Receptor ligand binding region domain-containing protein</fullName>
    </recommendedName>
</protein>
<dbReference type="InterPro" id="IPR001828">
    <property type="entry name" value="ANF_lig-bd_rcpt"/>
</dbReference>
<evidence type="ECO:0000256" key="8">
    <source>
        <dbReference type="ARBA" id="ARBA00023224"/>
    </source>
</evidence>
<dbReference type="GO" id="GO:0038039">
    <property type="term" value="C:G protein-coupled receptor heterodimeric complex"/>
    <property type="evidence" value="ECO:0007669"/>
    <property type="project" value="TreeGrafter"/>
</dbReference>
<keyword evidence="3" id="KW-1133">Transmembrane helix</keyword>
<dbReference type="InterPro" id="IPR002455">
    <property type="entry name" value="GPCR3_GABA-B"/>
</dbReference>
<sequence length="256" mass="29484">MEKEDIGCSVEQMRIAAEGHITTEALMWNQKEDESTISGMTVKDFRKKLDDVLRNEGYDIENQRYPEGYQEAPLAYDAVWSVALAFNKTMDRLHKFGKSLKDFNYNNKEIADDIYSAINSTQFLGVSGYVAFSSQGDRIALTQIEQVINGSYVVLGHYDTQADNLQWYYREVWQDEDSTPSTSNELDNQSMIGQMNLDEDDNQTVDTTTKNPIWTINIIDKPSNYSLCMTVMRRVDRNPCFETENVRGNPVSRTRW</sequence>
<evidence type="ECO:0000313" key="10">
    <source>
        <dbReference type="EMBL" id="CAH1173949.1"/>
    </source>
</evidence>
<keyword evidence="11" id="KW-1185">Reference proteome</keyword>
<keyword evidence="7" id="KW-0325">Glycoprotein</keyword>
<dbReference type="Proteomes" id="UP001153737">
    <property type="component" value="Chromosome 6"/>
</dbReference>
<dbReference type="InterPro" id="IPR028082">
    <property type="entry name" value="Peripla_BP_I"/>
</dbReference>
<dbReference type="PRINTS" id="PR01177">
    <property type="entry name" value="GABAB1RECPTR"/>
</dbReference>
<feature type="domain" description="Receptor ligand binding region" evidence="9">
    <location>
        <begin position="62"/>
        <end position="148"/>
    </location>
</feature>